<gene>
    <name evidence="9" type="primary">trpD</name>
    <name evidence="12" type="ordered locus">Clocl_2628</name>
</gene>
<evidence type="ECO:0000256" key="5">
    <source>
        <dbReference type="ARBA" id="ARBA00022822"/>
    </source>
</evidence>
<accession>G8M1H9</accession>
<name>G8M1H9_ACECE</name>
<dbReference type="HAMAP" id="MF_00211">
    <property type="entry name" value="TrpD"/>
    <property type="match status" value="1"/>
</dbReference>
<dbReference type="RefSeq" id="WP_014255755.1">
    <property type="nucleotide sequence ID" value="NC_016627.1"/>
</dbReference>
<feature type="binding site" evidence="9">
    <location>
        <position position="225"/>
    </location>
    <ligand>
        <name>Mg(2+)</name>
        <dbReference type="ChEBI" id="CHEBI:18420"/>
        <label>2</label>
    </ligand>
</feature>
<dbReference type="GO" id="GO:0005829">
    <property type="term" value="C:cytosol"/>
    <property type="evidence" value="ECO:0007669"/>
    <property type="project" value="TreeGrafter"/>
</dbReference>
<dbReference type="InterPro" id="IPR036320">
    <property type="entry name" value="Glycosyl_Trfase_fam3_N_dom_sf"/>
</dbReference>
<dbReference type="Proteomes" id="UP000005435">
    <property type="component" value="Chromosome"/>
</dbReference>
<dbReference type="GO" id="GO:0000287">
    <property type="term" value="F:magnesium ion binding"/>
    <property type="evidence" value="ECO:0007669"/>
    <property type="project" value="UniProtKB-UniRule"/>
</dbReference>
<comment type="caution">
    <text evidence="9">Lacks conserved residue(s) required for the propagation of feature annotation.</text>
</comment>
<evidence type="ECO:0000313" key="12">
    <source>
        <dbReference type="EMBL" id="AEV69194.1"/>
    </source>
</evidence>
<dbReference type="PANTHER" id="PTHR43285:SF2">
    <property type="entry name" value="ANTHRANILATE PHOSPHORIBOSYLTRANSFERASE"/>
    <property type="match status" value="1"/>
</dbReference>
<feature type="binding site" evidence="9">
    <location>
        <begin position="108"/>
        <end position="116"/>
    </location>
    <ligand>
        <name>5-phospho-alpha-D-ribose 1-diphosphate</name>
        <dbReference type="ChEBI" id="CHEBI:58017"/>
    </ligand>
</feature>
<dbReference type="eggNOG" id="COG0547">
    <property type="taxonomic scope" value="Bacteria"/>
</dbReference>
<feature type="domain" description="Glycosyl transferase family 3 N-terminal" evidence="11">
    <location>
        <begin position="3"/>
        <end position="65"/>
    </location>
</feature>
<dbReference type="PANTHER" id="PTHR43285">
    <property type="entry name" value="ANTHRANILATE PHOSPHORIBOSYLTRANSFERASE"/>
    <property type="match status" value="1"/>
</dbReference>
<organism evidence="12 13">
    <name type="scientific">Acetivibrio clariflavus (strain DSM 19732 / NBRC 101661 / EBR45)</name>
    <name type="common">Clostridium clariflavum</name>
    <dbReference type="NCBI Taxonomy" id="720554"/>
    <lineage>
        <taxon>Bacteria</taxon>
        <taxon>Bacillati</taxon>
        <taxon>Bacillota</taxon>
        <taxon>Clostridia</taxon>
        <taxon>Eubacteriales</taxon>
        <taxon>Oscillospiraceae</taxon>
        <taxon>Acetivibrio</taxon>
    </lineage>
</organism>
<feature type="binding site" evidence="9">
    <location>
        <begin position="83"/>
        <end position="84"/>
    </location>
    <ligand>
        <name>5-phospho-alpha-D-ribose 1-diphosphate</name>
        <dbReference type="ChEBI" id="CHEBI:58017"/>
    </ligand>
</feature>
<dbReference type="InterPro" id="IPR005940">
    <property type="entry name" value="Anthranilate_Pribosyl_Tfrase"/>
</dbReference>
<feature type="binding site" evidence="9">
    <location>
        <position position="226"/>
    </location>
    <ligand>
        <name>Mg(2+)</name>
        <dbReference type="ChEBI" id="CHEBI:18420"/>
        <label>2</label>
    </ligand>
</feature>
<dbReference type="OrthoDB" id="9806430at2"/>
<dbReference type="AlphaFoldDB" id="G8M1H9"/>
<dbReference type="GO" id="GO:0000162">
    <property type="term" value="P:L-tryptophan biosynthetic process"/>
    <property type="evidence" value="ECO:0007669"/>
    <property type="project" value="UniProtKB-UniRule"/>
</dbReference>
<comment type="similarity">
    <text evidence="9">Belongs to the anthranilate phosphoribosyltransferase family.</text>
</comment>
<dbReference type="NCBIfam" id="TIGR01245">
    <property type="entry name" value="trpD"/>
    <property type="match status" value="1"/>
</dbReference>
<feature type="binding site" evidence="9">
    <location>
        <position position="80"/>
    </location>
    <ligand>
        <name>anthranilate</name>
        <dbReference type="ChEBI" id="CHEBI:16567"/>
        <label>1</label>
    </ligand>
</feature>
<dbReference type="Pfam" id="PF02885">
    <property type="entry name" value="Glycos_trans_3N"/>
    <property type="match status" value="1"/>
</dbReference>
<comment type="catalytic activity">
    <reaction evidence="7 9">
        <text>N-(5-phospho-beta-D-ribosyl)anthranilate + diphosphate = 5-phospho-alpha-D-ribose 1-diphosphate + anthranilate</text>
        <dbReference type="Rhea" id="RHEA:11768"/>
        <dbReference type="ChEBI" id="CHEBI:16567"/>
        <dbReference type="ChEBI" id="CHEBI:18277"/>
        <dbReference type="ChEBI" id="CHEBI:33019"/>
        <dbReference type="ChEBI" id="CHEBI:58017"/>
        <dbReference type="EC" id="2.4.2.18"/>
    </reaction>
</comment>
<protein>
    <recommendedName>
        <fullName evidence="9">Anthranilate phosphoribosyltransferase</fullName>
        <ecNumber evidence="9">2.4.2.18</ecNumber>
    </recommendedName>
</protein>
<keyword evidence="4 9" id="KW-0808">Transferase</keyword>
<comment type="similarity">
    <text evidence="8">In the C-terminal section; belongs to the anthranilate phosphoribosyltransferase family.</text>
</comment>
<dbReference type="SUPFAM" id="SSF47648">
    <property type="entry name" value="Nucleoside phosphorylase/phosphoribosyltransferase N-terminal domain"/>
    <property type="match status" value="1"/>
</dbReference>
<keyword evidence="5 9" id="KW-0822">Tryptophan biosynthesis</keyword>
<evidence type="ECO:0000259" key="10">
    <source>
        <dbReference type="Pfam" id="PF00591"/>
    </source>
</evidence>
<dbReference type="EC" id="2.4.2.18" evidence="9"/>
<dbReference type="InterPro" id="IPR017459">
    <property type="entry name" value="Glycosyl_Trfase_fam3_N_dom"/>
</dbReference>
<feature type="domain" description="Glycosyl transferase family 3" evidence="10">
    <location>
        <begin position="75"/>
        <end position="324"/>
    </location>
</feature>
<dbReference type="UniPathway" id="UPA00035">
    <property type="reaction ID" value="UER00041"/>
</dbReference>
<evidence type="ECO:0000256" key="4">
    <source>
        <dbReference type="ARBA" id="ARBA00022679"/>
    </source>
</evidence>
<feature type="binding site" evidence="9">
    <location>
        <position position="166"/>
    </location>
    <ligand>
        <name>anthranilate</name>
        <dbReference type="ChEBI" id="CHEBI:16567"/>
        <label>2</label>
    </ligand>
</feature>
<feature type="binding site" evidence="9">
    <location>
        <position position="120"/>
    </location>
    <ligand>
        <name>5-phospho-alpha-D-ribose 1-diphosphate</name>
        <dbReference type="ChEBI" id="CHEBI:58017"/>
    </ligand>
</feature>
<feature type="binding site" evidence="9">
    <location>
        <position position="111"/>
    </location>
    <ligand>
        <name>anthranilate</name>
        <dbReference type="ChEBI" id="CHEBI:16567"/>
        <label>1</label>
    </ligand>
</feature>
<sequence>MLKEAIQKLVEGKNLCEDEIIAALNCIMEGNATPAQIGSFITALRIKGETIEEITGCAKVMREKADRITLEKDYFIDIVGTGGDCSYTFNISTAAAFVTAAGGVTVAKHGNRSVSSKSGSADVLESLGVNIALEPQKVKECIDRIGIGFMFAQTFHKSMKHAAGPRRELGIRTIFNILGPLTNPASAKGQLLGVFSDKLTEPLAHVLHNLGVEKAMVVYGMDGMDEISLSAHTKVSELKDGKVTTYYLNPEDYGMKLVSKEELVGGDSKENAKIILSILNGERGPKRDIVVLNAAAALYVGKAVENIRDGIALAEELIDSGKALEKLNELKEYSNSMIPVLY</sequence>
<dbReference type="EMBL" id="CP003065">
    <property type="protein sequence ID" value="AEV69194.1"/>
    <property type="molecule type" value="Genomic_DNA"/>
</dbReference>
<dbReference type="STRING" id="720554.Clocl_2628"/>
<dbReference type="SUPFAM" id="SSF52418">
    <property type="entry name" value="Nucleoside phosphorylase/phosphoribosyltransferase catalytic domain"/>
    <property type="match status" value="1"/>
</dbReference>
<dbReference type="Gene3D" id="3.40.1030.10">
    <property type="entry name" value="Nucleoside phosphorylase/phosphoribosyltransferase catalytic domain"/>
    <property type="match status" value="1"/>
</dbReference>
<feature type="binding site" evidence="9">
    <location>
        <position position="226"/>
    </location>
    <ligand>
        <name>Mg(2+)</name>
        <dbReference type="ChEBI" id="CHEBI:18420"/>
        <label>1</label>
    </ligand>
</feature>
<dbReference type="GO" id="GO:0004048">
    <property type="term" value="F:anthranilate phosphoribosyltransferase activity"/>
    <property type="evidence" value="ECO:0007669"/>
    <property type="project" value="UniProtKB-UniRule"/>
</dbReference>
<dbReference type="Gene3D" id="1.20.970.10">
    <property type="entry name" value="Transferase, Pyrimidine Nucleoside Phosphorylase, Chain C"/>
    <property type="match status" value="1"/>
</dbReference>
<comment type="function">
    <text evidence="9">Catalyzes the transfer of the phosphoribosyl group of 5-phosphorylribose-1-pyrophosphate (PRPP) to anthranilate to yield N-(5'-phosphoribosyl)-anthranilate (PRA).</text>
</comment>
<dbReference type="InterPro" id="IPR000312">
    <property type="entry name" value="Glycosyl_Trfase_fam3"/>
</dbReference>
<evidence type="ECO:0000256" key="1">
    <source>
        <dbReference type="ARBA" id="ARBA00004907"/>
    </source>
</evidence>
<keyword evidence="2 9" id="KW-0028">Amino-acid biosynthesis</keyword>
<comment type="pathway">
    <text evidence="1 9">Amino-acid biosynthesis; L-tryptophan biosynthesis; L-tryptophan from chorismate: step 2/5.</text>
</comment>
<dbReference type="KEGG" id="ccl:Clocl_2628"/>
<dbReference type="Pfam" id="PF00591">
    <property type="entry name" value="Glycos_transf_3"/>
    <property type="match status" value="1"/>
</dbReference>
<evidence type="ECO:0000256" key="3">
    <source>
        <dbReference type="ARBA" id="ARBA00022676"/>
    </source>
</evidence>
<comment type="subunit">
    <text evidence="9">Homodimer.</text>
</comment>
<feature type="binding site" evidence="9">
    <location>
        <position position="80"/>
    </location>
    <ligand>
        <name>5-phospho-alpha-D-ribose 1-diphosphate</name>
        <dbReference type="ChEBI" id="CHEBI:58017"/>
    </ligand>
</feature>
<comment type="cofactor">
    <cofactor evidence="9">
        <name>Mg(2+)</name>
        <dbReference type="ChEBI" id="CHEBI:18420"/>
    </cofactor>
    <text evidence="9">Binds 2 magnesium ions per monomer.</text>
</comment>
<keyword evidence="9" id="KW-0479">Metal-binding</keyword>
<feature type="binding site" evidence="9">
    <location>
        <position position="92"/>
    </location>
    <ligand>
        <name>Mg(2+)</name>
        <dbReference type="ChEBI" id="CHEBI:18420"/>
        <label>1</label>
    </ligand>
</feature>
<dbReference type="InterPro" id="IPR035902">
    <property type="entry name" value="Nuc_phospho_transferase"/>
</dbReference>
<dbReference type="FunFam" id="3.40.1030.10:FF:000002">
    <property type="entry name" value="Anthranilate phosphoribosyltransferase"/>
    <property type="match status" value="1"/>
</dbReference>
<keyword evidence="6 9" id="KW-0057">Aromatic amino acid biosynthesis</keyword>
<evidence type="ECO:0000256" key="6">
    <source>
        <dbReference type="ARBA" id="ARBA00023141"/>
    </source>
</evidence>
<evidence type="ECO:0000259" key="11">
    <source>
        <dbReference type="Pfam" id="PF02885"/>
    </source>
</evidence>
<proteinExistence type="inferred from homology"/>
<keyword evidence="9" id="KW-0460">Magnesium</keyword>
<evidence type="ECO:0000256" key="2">
    <source>
        <dbReference type="ARBA" id="ARBA00022605"/>
    </source>
</evidence>
<evidence type="ECO:0000256" key="9">
    <source>
        <dbReference type="HAMAP-Rule" id="MF_00211"/>
    </source>
</evidence>
<reference evidence="13" key="1">
    <citation type="submission" date="2011-12" db="EMBL/GenBank/DDBJ databases">
        <title>Complete sequence of Clostridium clariflavum DSM 19732.</title>
        <authorList>
            <consortium name="US DOE Joint Genome Institute"/>
            <person name="Lucas S."/>
            <person name="Han J."/>
            <person name="Lapidus A."/>
            <person name="Cheng J.-F."/>
            <person name="Goodwin L."/>
            <person name="Pitluck S."/>
            <person name="Peters L."/>
            <person name="Teshima H."/>
            <person name="Detter J.C."/>
            <person name="Han C."/>
            <person name="Tapia R."/>
            <person name="Land M."/>
            <person name="Hauser L."/>
            <person name="Kyrpides N."/>
            <person name="Ivanova N."/>
            <person name="Pagani I."/>
            <person name="Kitzmiller T."/>
            <person name="Lynd L."/>
            <person name="Izquierdo J."/>
            <person name="Woyke T."/>
        </authorList>
    </citation>
    <scope>NUCLEOTIDE SEQUENCE [LARGE SCALE GENOMIC DNA]</scope>
    <source>
        <strain evidence="13">DSM 19732 / NBRC 101661 / EBR45</strain>
    </source>
</reference>
<feature type="binding site" evidence="9">
    <location>
        <begin position="90"/>
        <end position="93"/>
    </location>
    <ligand>
        <name>5-phospho-alpha-D-ribose 1-diphosphate</name>
        <dbReference type="ChEBI" id="CHEBI:58017"/>
    </ligand>
</feature>
<evidence type="ECO:0000256" key="8">
    <source>
        <dbReference type="ARBA" id="ARBA00061188"/>
    </source>
</evidence>
<keyword evidence="3 9" id="KW-0328">Glycosyltransferase</keyword>
<evidence type="ECO:0000256" key="7">
    <source>
        <dbReference type="ARBA" id="ARBA00052328"/>
    </source>
</evidence>
<feature type="binding site" evidence="9">
    <location>
        <position position="88"/>
    </location>
    <ligand>
        <name>5-phospho-alpha-D-ribose 1-diphosphate</name>
        <dbReference type="ChEBI" id="CHEBI:58017"/>
    </ligand>
</feature>
<reference evidence="12 13" key="2">
    <citation type="journal article" date="2012" name="Stand. Genomic Sci.">
        <title>Complete Genome Sequence of Clostridium clariflavum DSM 19732.</title>
        <authorList>
            <person name="Izquierdo J.A."/>
            <person name="Goodwin L."/>
            <person name="Davenport K.W."/>
            <person name="Teshima H."/>
            <person name="Bruce D."/>
            <person name="Detter C."/>
            <person name="Tapia R."/>
            <person name="Han S."/>
            <person name="Land M."/>
            <person name="Hauser L."/>
            <person name="Jeffries C.D."/>
            <person name="Han J."/>
            <person name="Pitluck S."/>
            <person name="Nolan M."/>
            <person name="Chen A."/>
            <person name="Huntemann M."/>
            <person name="Mavromatis K."/>
            <person name="Mikhailova N."/>
            <person name="Liolios K."/>
            <person name="Woyke T."/>
            <person name="Lynd L.R."/>
        </authorList>
    </citation>
    <scope>NUCLEOTIDE SEQUENCE [LARGE SCALE GENOMIC DNA]</scope>
    <source>
        <strain evidence="13">DSM 19732 / NBRC 101661 / EBR45</strain>
    </source>
</reference>
<dbReference type="HOGENOM" id="CLU_034315_2_1_9"/>
<evidence type="ECO:0000313" key="13">
    <source>
        <dbReference type="Proteomes" id="UP000005435"/>
    </source>
</evidence>
<keyword evidence="13" id="KW-1185">Reference proteome</keyword>